<evidence type="ECO:0000256" key="4">
    <source>
        <dbReference type="ARBA" id="ARBA00022968"/>
    </source>
</evidence>
<dbReference type="PANTHER" id="PTHR12129">
    <property type="entry name" value="HEPARAN SULFATE 2-O-SULFOTRANSFERASE"/>
    <property type="match status" value="1"/>
</dbReference>
<dbReference type="Proteomes" id="UP000279307">
    <property type="component" value="Chromosome 10"/>
</dbReference>
<reference evidence="10 12" key="1">
    <citation type="journal article" date="2014" name="Curr. Biol.">
        <title>The genome of the clonal raider ant Cerapachys biroi.</title>
        <authorList>
            <person name="Oxley P.R."/>
            <person name="Ji L."/>
            <person name="Fetter-Pruneda I."/>
            <person name="McKenzie S.K."/>
            <person name="Li C."/>
            <person name="Hu H."/>
            <person name="Zhang G."/>
            <person name="Kronauer D.J."/>
        </authorList>
    </citation>
    <scope>NUCLEOTIDE SEQUENCE [LARGE SCALE GENOMIC DNA]</scope>
</reference>
<proteinExistence type="predicted"/>
<reference evidence="11" key="2">
    <citation type="journal article" date="2018" name="Genome Res.">
        <title>The genomic architecture and molecular evolution of ant odorant receptors.</title>
        <authorList>
            <person name="McKenzie S.K."/>
            <person name="Kronauer D.J.C."/>
        </authorList>
    </citation>
    <scope>NUCLEOTIDE SEQUENCE [LARGE SCALE GENOMIC DNA]</scope>
    <source>
        <strain evidence="11">Clonal line C1</strain>
    </source>
</reference>
<dbReference type="OrthoDB" id="10019582at2759"/>
<dbReference type="OMA" id="GRQGPTF"/>
<dbReference type="EMBL" id="KK107079">
    <property type="protein sequence ID" value="EZA60181.1"/>
    <property type="molecule type" value="Genomic_DNA"/>
</dbReference>
<organism evidence="10 12">
    <name type="scientific">Ooceraea biroi</name>
    <name type="common">Clonal raider ant</name>
    <name type="synonym">Cerapachys biroi</name>
    <dbReference type="NCBI Taxonomy" id="2015173"/>
    <lineage>
        <taxon>Eukaryota</taxon>
        <taxon>Metazoa</taxon>
        <taxon>Ecdysozoa</taxon>
        <taxon>Arthropoda</taxon>
        <taxon>Hexapoda</taxon>
        <taxon>Insecta</taxon>
        <taxon>Pterygota</taxon>
        <taxon>Neoptera</taxon>
        <taxon>Endopterygota</taxon>
        <taxon>Hymenoptera</taxon>
        <taxon>Apocrita</taxon>
        <taxon>Aculeata</taxon>
        <taxon>Formicoidea</taxon>
        <taxon>Formicidae</taxon>
        <taxon>Dorylinae</taxon>
        <taxon>Ooceraea</taxon>
    </lineage>
</organism>
<evidence type="ECO:0000256" key="8">
    <source>
        <dbReference type="ARBA" id="ARBA00023180"/>
    </source>
</evidence>
<evidence type="ECO:0000313" key="10">
    <source>
        <dbReference type="EMBL" id="EZA60181.1"/>
    </source>
</evidence>
<gene>
    <name evidence="11" type="ORF">DMN91_010126</name>
    <name evidence="10" type="ORF">X777_15118</name>
</gene>
<protein>
    <submittedName>
        <fullName evidence="10">Heparan sulfate 2-O-sulfotransferase</fullName>
    </submittedName>
</protein>
<keyword evidence="3" id="KW-0812">Transmembrane</keyword>
<evidence type="ECO:0000256" key="2">
    <source>
        <dbReference type="ARBA" id="ARBA00022679"/>
    </source>
</evidence>
<keyword evidence="6" id="KW-0333">Golgi apparatus</keyword>
<feature type="signal peptide" evidence="9">
    <location>
        <begin position="1"/>
        <end position="23"/>
    </location>
</feature>
<comment type="subcellular location">
    <subcellularLocation>
        <location evidence="1">Golgi apparatus membrane</location>
        <topology evidence="1">Single-pass type II membrane protein</topology>
    </subcellularLocation>
</comment>
<keyword evidence="7" id="KW-0472">Membrane</keyword>
<dbReference type="GO" id="GO:0000139">
    <property type="term" value="C:Golgi membrane"/>
    <property type="evidence" value="ECO:0007669"/>
    <property type="project" value="UniProtKB-SubCell"/>
</dbReference>
<dbReference type="Proteomes" id="UP000053097">
    <property type="component" value="Unassembled WGS sequence"/>
</dbReference>
<evidence type="ECO:0000256" key="3">
    <source>
        <dbReference type="ARBA" id="ARBA00022692"/>
    </source>
</evidence>
<dbReference type="EMBL" id="QOIP01000010">
    <property type="protein sequence ID" value="RLU17887.1"/>
    <property type="molecule type" value="Genomic_DNA"/>
</dbReference>
<keyword evidence="9" id="KW-0732">Signal</keyword>
<evidence type="ECO:0000256" key="7">
    <source>
        <dbReference type="ARBA" id="ARBA00023136"/>
    </source>
</evidence>
<evidence type="ECO:0000256" key="5">
    <source>
        <dbReference type="ARBA" id="ARBA00022989"/>
    </source>
</evidence>
<dbReference type="Gene3D" id="3.40.50.300">
    <property type="entry name" value="P-loop containing nucleotide triphosphate hydrolases"/>
    <property type="match status" value="2"/>
</dbReference>
<keyword evidence="8" id="KW-0325">Glycoprotein</keyword>
<accession>A0A026WWU4</accession>
<dbReference type="AlphaFoldDB" id="A0A026WWU4"/>
<keyword evidence="2 10" id="KW-0808">Transferase</keyword>
<reference evidence="11" key="3">
    <citation type="submission" date="2018-07" db="EMBL/GenBank/DDBJ databases">
        <authorList>
            <person name="Mckenzie S.K."/>
            <person name="Kronauer D.J.C."/>
        </authorList>
    </citation>
    <scope>NUCLEOTIDE SEQUENCE</scope>
    <source>
        <strain evidence="11">Clonal line C1</strain>
    </source>
</reference>
<name>A0A026WWU4_OOCBI</name>
<dbReference type="InterPro" id="IPR007734">
    <property type="entry name" value="Heparan_SO4_2-O-STrfase"/>
</dbReference>
<keyword evidence="12" id="KW-1185">Reference proteome</keyword>
<keyword evidence="5" id="KW-1133">Transmembrane helix</keyword>
<sequence>MRRNRNLLLLLSTCLTVVFIVLSTRPSAELLVPSRITEGRSTFKEQEESRAGDGSLARSQAQRYVTPSLAELGGLPYRYKHVLMLTRIPGTGAELMVLILQRLQGYNAFKHVRLPPDDHGLLSTLQQELLVEEITSIVRQEAIPLTFDGTVRFLNFSKFGRQGPTFISLVRDPLDPRMWGRYEKAEEGLLNRGAVSHFCGQEPRCMERNNTWALEQAKSNVIRWYPVVGILDYLEESLIAFAAEFPYFFKGATRIYEQFRPKEKHLPASSLTLKLQIKDASLRRALVQEVEFYQWLKSRLLDKVFNSG</sequence>
<evidence type="ECO:0000256" key="9">
    <source>
        <dbReference type="SAM" id="SignalP"/>
    </source>
</evidence>
<dbReference type="GO" id="GO:0008146">
    <property type="term" value="F:sulfotransferase activity"/>
    <property type="evidence" value="ECO:0007669"/>
    <property type="project" value="InterPro"/>
</dbReference>
<feature type="chain" id="PRO_5035982606" evidence="9">
    <location>
        <begin position="24"/>
        <end position="308"/>
    </location>
</feature>
<evidence type="ECO:0000256" key="6">
    <source>
        <dbReference type="ARBA" id="ARBA00023034"/>
    </source>
</evidence>
<evidence type="ECO:0000256" key="1">
    <source>
        <dbReference type="ARBA" id="ARBA00004323"/>
    </source>
</evidence>
<dbReference type="PANTHER" id="PTHR12129:SF15">
    <property type="entry name" value="URONYL 2-SULFOTRANSFERASE"/>
    <property type="match status" value="1"/>
</dbReference>
<dbReference type="InterPro" id="IPR027417">
    <property type="entry name" value="P-loop_NTPase"/>
</dbReference>
<evidence type="ECO:0000313" key="12">
    <source>
        <dbReference type="Proteomes" id="UP000053097"/>
    </source>
</evidence>
<evidence type="ECO:0000313" key="11">
    <source>
        <dbReference type="EMBL" id="RLU17887.1"/>
    </source>
</evidence>
<keyword evidence="4" id="KW-0735">Signal-anchor</keyword>